<dbReference type="EMBL" id="PDUG01000002">
    <property type="protein sequence ID" value="PIC43238.1"/>
    <property type="molecule type" value="Genomic_DNA"/>
</dbReference>
<comment type="caution">
    <text evidence="2">The sequence shown here is derived from an EMBL/GenBank/DDBJ whole genome shotgun (WGS) entry which is preliminary data.</text>
</comment>
<evidence type="ECO:0008006" key="4">
    <source>
        <dbReference type="Google" id="ProtNLM"/>
    </source>
</evidence>
<dbReference type="Proteomes" id="UP000230233">
    <property type="component" value="Chromosome II"/>
</dbReference>
<keyword evidence="1" id="KW-0732">Signal</keyword>
<reference evidence="3" key="1">
    <citation type="submission" date="2017-10" db="EMBL/GenBank/DDBJ databases">
        <title>Rapid genome shrinkage in a self-fertile nematode reveals novel sperm competition proteins.</title>
        <authorList>
            <person name="Yin D."/>
            <person name="Schwarz E.M."/>
            <person name="Thomas C.G."/>
            <person name="Felde R.L."/>
            <person name="Korf I.F."/>
            <person name="Cutter A.D."/>
            <person name="Schartner C.M."/>
            <person name="Ralston E.J."/>
            <person name="Meyer B.J."/>
            <person name="Haag E.S."/>
        </authorList>
    </citation>
    <scope>NUCLEOTIDE SEQUENCE [LARGE SCALE GENOMIC DNA]</scope>
    <source>
        <strain evidence="3">JU1422</strain>
    </source>
</reference>
<keyword evidence="3" id="KW-1185">Reference proteome</keyword>
<evidence type="ECO:0000256" key="1">
    <source>
        <dbReference type="SAM" id="SignalP"/>
    </source>
</evidence>
<protein>
    <recommendedName>
        <fullName evidence="4">DUF281 domain-containing protein</fullName>
    </recommendedName>
</protein>
<sequence length="117" mass="12973">MLVFAILLGTSFSYVQGDMCCPYPISSSVTAETNITSWEFSCAEPISMTCLLKSSTYLKVGIAGINGKESIEILDMDKYNITKTLICGSPSSSEWHLEELPTEYERFTCVFETLEGK</sequence>
<name>A0A2G5UUN4_9PELO</name>
<dbReference type="AlphaFoldDB" id="A0A2G5UUN4"/>
<feature type="signal peptide" evidence="1">
    <location>
        <begin position="1"/>
        <end position="17"/>
    </location>
</feature>
<accession>A0A2G5UUN4</accession>
<feature type="chain" id="PRO_5013902408" description="DUF281 domain-containing protein" evidence="1">
    <location>
        <begin position="18"/>
        <end position="117"/>
    </location>
</feature>
<organism evidence="2 3">
    <name type="scientific">Caenorhabditis nigoni</name>
    <dbReference type="NCBI Taxonomy" id="1611254"/>
    <lineage>
        <taxon>Eukaryota</taxon>
        <taxon>Metazoa</taxon>
        <taxon>Ecdysozoa</taxon>
        <taxon>Nematoda</taxon>
        <taxon>Chromadorea</taxon>
        <taxon>Rhabditida</taxon>
        <taxon>Rhabditina</taxon>
        <taxon>Rhabditomorpha</taxon>
        <taxon>Rhabditoidea</taxon>
        <taxon>Rhabditidae</taxon>
        <taxon>Peloderinae</taxon>
        <taxon>Caenorhabditis</taxon>
    </lineage>
</organism>
<evidence type="ECO:0000313" key="2">
    <source>
        <dbReference type="EMBL" id="PIC43238.1"/>
    </source>
</evidence>
<proteinExistence type="predicted"/>
<evidence type="ECO:0000313" key="3">
    <source>
        <dbReference type="Proteomes" id="UP000230233"/>
    </source>
</evidence>
<gene>
    <name evidence="2" type="primary">Cnig_chr_II.g4042</name>
    <name evidence="2" type="ORF">B9Z55_004042</name>
</gene>